<feature type="region of interest" description="Disordered" evidence="1">
    <location>
        <begin position="549"/>
        <end position="624"/>
    </location>
</feature>
<feature type="compositionally biased region" description="Basic and acidic residues" evidence="1">
    <location>
        <begin position="582"/>
        <end position="591"/>
    </location>
</feature>
<reference evidence="2" key="1">
    <citation type="submission" date="2020-10" db="EMBL/GenBank/DDBJ databases">
        <authorList>
            <person name="Kusch S."/>
        </authorList>
    </citation>
    <scope>NUCLEOTIDE SEQUENCE</scope>
    <source>
        <strain evidence="2">SwB9</strain>
    </source>
</reference>
<feature type="compositionally biased region" description="Basic and acidic residues" evidence="1">
    <location>
        <begin position="308"/>
        <end position="320"/>
    </location>
</feature>
<feature type="region of interest" description="Disordered" evidence="1">
    <location>
        <begin position="158"/>
        <end position="187"/>
    </location>
</feature>
<feature type="compositionally biased region" description="Low complexity" evidence="1">
    <location>
        <begin position="564"/>
        <end position="578"/>
    </location>
</feature>
<comment type="caution">
    <text evidence="2">The sequence shown here is derived from an EMBL/GenBank/DDBJ whole genome shotgun (WGS) entry which is preliminary data.</text>
</comment>
<dbReference type="OrthoDB" id="5382659at2759"/>
<evidence type="ECO:0000256" key="1">
    <source>
        <dbReference type="SAM" id="MobiDB-lite"/>
    </source>
</evidence>
<feature type="compositionally biased region" description="Low complexity" evidence="1">
    <location>
        <begin position="160"/>
        <end position="171"/>
    </location>
</feature>
<accession>A0A8H2ZMM3</accession>
<dbReference type="AlphaFoldDB" id="A0A8H2ZMM3"/>
<protein>
    <submittedName>
        <fullName evidence="2">F8c9ece0-bf87-47e0-874a-78644042707a</fullName>
    </submittedName>
</protein>
<name>A0A8H2ZMM3_9HELO</name>
<feature type="compositionally biased region" description="Polar residues" evidence="1">
    <location>
        <begin position="172"/>
        <end position="181"/>
    </location>
</feature>
<dbReference type="EMBL" id="CAJHIA010000012">
    <property type="protein sequence ID" value="CAD6444602.1"/>
    <property type="molecule type" value="Genomic_DNA"/>
</dbReference>
<organism evidence="2 3">
    <name type="scientific">Sclerotinia trifoliorum</name>
    <dbReference type="NCBI Taxonomy" id="28548"/>
    <lineage>
        <taxon>Eukaryota</taxon>
        <taxon>Fungi</taxon>
        <taxon>Dikarya</taxon>
        <taxon>Ascomycota</taxon>
        <taxon>Pezizomycotina</taxon>
        <taxon>Leotiomycetes</taxon>
        <taxon>Helotiales</taxon>
        <taxon>Sclerotiniaceae</taxon>
        <taxon>Sclerotinia</taxon>
    </lineage>
</organism>
<feature type="compositionally biased region" description="Polar residues" evidence="1">
    <location>
        <begin position="486"/>
        <end position="500"/>
    </location>
</feature>
<proteinExistence type="predicted"/>
<evidence type="ECO:0000313" key="3">
    <source>
        <dbReference type="Proteomes" id="UP000624404"/>
    </source>
</evidence>
<feature type="compositionally biased region" description="Basic and acidic residues" evidence="1">
    <location>
        <begin position="598"/>
        <end position="610"/>
    </location>
</feature>
<evidence type="ECO:0000313" key="2">
    <source>
        <dbReference type="EMBL" id="CAD6444602.1"/>
    </source>
</evidence>
<keyword evidence="3" id="KW-1185">Reference proteome</keyword>
<feature type="compositionally biased region" description="Acidic residues" evidence="1">
    <location>
        <begin position="466"/>
        <end position="478"/>
    </location>
</feature>
<dbReference type="PANTHER" id="PTHR38166:SF1">
    <property type="entry name" value="C2H2-TYPE DOMAIN-CONTAINING PROTEIN"/>
    <property type="match status" value="1"/>
</dbReference>
<feature type="compositionally biased region" description="Low complexity" evidence="1">
    <location>
        <begin position="453"/>
        <end position="465"/>
    </location>
</feature>
<dbReference type="PANTHER" id="PTHR38166">
    <property type="entry name" value="C2H2-TYPE DOMAIN-CONTAINING PROTEIN-RELATED"/>
    <property type="match status" value="1"/>
</dbReference>
<feature type="compositionally biased region" description="Polar residues" evidence="1">
    <location>
        <begin position="554"/>
        <end position="563"/>
    </location>
</feature>
<feature type="region of interest" description="Disordered" evidence="1">
    <location>
        <begin position="303"/>
        <end position="338"/>
    </location>
</feature>
<sequence>MEAPFFSEDPEVPLSPISSAYDLQAEVYSLAGVGGFSEFFNDSGLSDFPGLLYNSKYSVNSAIPNDSGLSDDQKIFNDLKTFNDLGLPGYPGLLYNSKYSVNSAIPNDSGLSDDQKIFNDLKTFNDLGLPGYPGLLYNSKYSVNSAIPNDSGLSFNPGLSSESENSKSNGSAITVFSTPSNDSRDSNELGFPIGSTLFYGSEKFEDSVKLGHLVDLSFQAKTAGINEDHGLFPAEKLHKDFSLTTSSSFGGSKVRMDKFSDDFNDNQIFISPDQPDHNTRVLCHPGPECSDHGCNGRHSGSCSNLPHRQSERGNASDKHSNSNWDVWPPTSKNRDSHNSYSYEENVNIKEKSLCSPSLIADVRNLDSKPGSIYGYRCPTLKFRTSYKQSSLPNLFTSADAVLGNLPQESVSGPRNDDTKPSAMEETAVSCDLRLINPSSPKLEPSCKQTKVQDSSPLSNSCSPWSSDDDTDLEDDESDREGHTAKTEISTKSNASTTENQAPGFDTHPFFFKLKYELIDSIMLEFWEYFNRREETIRIEKGIIQNTHIRKCNGSRKSSTAEQNTTPTSKTDSPTTTSPELGLETHKDEGRSKMRKRMGKGDDSDNEGKKERNPKRPRNLSTRSRILDDAKKFACPYRKHDAKKYCIQNWRSCALTPLDSVARVKGHLYRHHRIFQCQRCKRLFSDQQEVNDHLKQAEACELSKDVQDDGITNEIMEKLRSKKKTHRSQSEEDRWKEMYRTIFSTDVIPDPYFEEVQEDFMQSLNAQQLTDYEEYCRQELPRIVKAELEETINSLEKQLKHKLLEIICNAQDRVFASYRSSSIPLGTNDGSEASLYSGSYEPVLPTSPSQMVAMGCQFTSNESGETYSTQEPRFFQPLPSQINLDSRLDVAALDIEATCPEYNDQLNSVHNAITDIPPLLTTNYITKTPASNLEDLPCLPVNRGETSEAESKAANSPLGYGIDKGENTTDYFDSSLLQNGMDINFSNMDFSNLDMSYFDNVEPLILEDL</sequence>
<feature type="region of interest" description="Disordered" evidence="1">
    <location>
        <begin position="405"/>
        <end position="505"/>
    </location>
</feature>
<dbReference type="Proteomes" id="UP000624404">
    <property type="component" value="Unassembled WGS sequence"/>
</dbReference>
<gene>
    <name evidence="2" type="ORF">SCLTRI_LOCUS4394</name>
</gene>